<dbReference type="EMBL" id="JAFHKS010000024">
    <property type="protein sequence ID" value="MBN3543736.1"/>
    <property type="molecule type" value="Genomic_DNA"/>
</dbReference>
<reference evidence="6 7" key="1">
    <citation type="submission" date="2021-01" db="EMBL/GenBank/DDBJ databases">
        <title>Genome Sequencing of Type Strains.</title>
        <authorList>
            <person name="Lemaire J.F."/>
            <person name="Inderbitzin P."/>
            <person name="Collins S.B."/>
            <person name="Wespe N."/>
            <person name="Knight-Connoni V."/>
        </authorList>
    </citation>
    <scope>NUCLEOTIDE SEQUENCE [LARGE SCALE GENOMIC DNA]</scope>
    <source>
        <strain evidence="6 7">DSM 14730</strain>
    </source>
</reference>
<evidence type="ECO:0000313" key="6">
    <source>
        <dbReference type="EMBL" id="MBN3543736.1"/>
    </source>
</evidence>
<proteinExistence type="predicted"/>
<keyword evidence="2" id="KW-0479">Metal-binding</keyword>
<evidence type="ECO:0000259" key="5">
    <source>
        <dbReference type="Pfam" id="PF00413"/>
    </source>
</evidence>
<organism evidence="6 7">
    <name type="scientific">Fictibacillus barbaricus</name>
    <dbReference type="NCBI Taxonomy" id="182136"/>
    <lineage>
        <taxon>Bacteria</taxon>
        <taxon>Bacillati</taxon>
        <taxon>Bacillota</taxon>
        <taxon>Bacilli</taxon>
        <taxon>Bacillales</taxon>
        <taxon>Fictibacillaceae</taxon>
        <taxon>Fictibacillus</taxon>
    </lineage>
</organism>
<evidence type="ECO:0000313" key="7">
    <source>
        <dbReference type="Proteomes" id="UP001319060"/>
    </source>
</evidence>
<gene>
    <name evidence="6" type="ORF">JYA64_00165</name>
</gene>
<dbReference type="Proteomes" id="UP001319060">
    <property type="component" value="Unassembled WGS sequence"/>
</dbReference>
<sequence length="184" mass="20364">MVQRKGGNIVKRYAVLKGIGTIVFGSVLFCNSSFAYELEGYKMPATSTSYKWGSNLDSGSSVIKTGFIDAMTNWENKTVWNDFFYNSNSLNTLNSWYEVSSSYYGRNTSYGVSDGVADYFKSEVNSGNSNITKINVAKSTATHELGHAMGIDHNDINSIMNSARNREVLYMPQTDDINGIAAIY</sequence>
<dbReference type="Gene3D" id="3.40.390.10">
    <property type="entry name" value="Collagenase (Catalytic Domain)"/>
    <property type="match status" value="1"/>
</dbReference>
<name>A0ABS2Z823_9BACL</name>
<dbReference type="GO" id="GO:0008237">
    <property type="term" value="F:metallopeptidase activity"/>
    <property type="evidence" value="ECO:0007669"/>
    <property type="project" value="UniProtKB-KW"/>
</dbReference>
<keyword evidence="4" id="KW-0862">Zinc</keyword>
<protein>
    <submittedName>
        <fullName evidence="6">Matrixin family metalloprotease</fullName>
    </submittedName>
</protein>
<evidence type="ECO:0000256" key="3">
    <source>
        <dbReference type="ARBA" id="ARBA00022801"/>
    </source>
</evidence>
<accession>A0ABS2Z823</accession>
<keyword evidence="6" id="KW-0482">Metalloprotease</keyword>
<evidence type="ECO:0000256" key="4">
    <source>
        <dbReference type="ARBA" id="ARBA00022833"/>
    </source>
</evidence>
<comment type="caution">
    <text evidence="6">The sequence shown here is derived from an EMBL/GenBank/DDBJ whole genome shotgun (WGS) entry which is preliminary data.</text>
</comment>
<dbReference type="Pfam" id="PF00413">
    <property type="entry name" value="Peptidase_M10"/>
    <property type="match status" value="1"/>
</dbReference>
<feature type="domain" description="Peptidase M10 metallopeptidase" evidence="5">
    <location>
        <begin position="133"/>
        <end position="184"/>
    </location>
</feature>
<keyword evidence="3" id="KW-0378">Hydrolase</keyword>
<keyword evidence="1" id="KW-0645">Protease</keyword>
<dbReference type="InterPro" id="IPR024079">
    <property type="entry name" value="MetalloPept_cat_dom_sf"/>
</dbReference>
<keyword evidence="7" id="KW-1185">Reference proteome</keyword>
<evidence type="ECO:0000256" key="1">
    <source>
        <dbReference type="ARBA" id="ARBA00022670"/>
    </source>
</evidence>
<dbReference type="RefSeq" id="WP_188404700.1">
    <property type="nucleotide sequence ID" value="NZ_BMCE01000014.1"/>
</dbReference>
<dbReference type="InterPro" id="IPR001818">
    <property type="entry name" value="Pept_M10_metallopeptidase"/>
</dbReference>
<dbReference type="SUPFAM" id="SSF55486">
    <property type="entry name" value="Metalloproteases ('zincins'), catalytic domain"/>
    <property type="match status" value="1"/>
</dbReference>
<evidence type="ECO:0000256" key="2">
    <source>
        <dbReference type="ARBA" id="ARBA00022723"/>
    </source>
</evidence>